<protein>
    <submittedName>
        <fullName evidence="3">3-hydroxybutyrate dehydrogenase</fullName>
        <ecNumber evidence="3">1.1.1.30</ecNumber>
    </submittedName>
</protein>
<dbReference type="AlphaFoldDB" id="A0AAU7MND4"/>
<dbReference type="PROSITE" id="PS00061">
    <property type="entry name" value="ADH_SHORT"/>
    <property type="match status" value="1"/>
</dbReference>
<dbReference type="FunFam" id="3.40.50.720:FF:000084">
    <property type="entry name" value="Short-chain dehydrogenase reductase"/>
    <property type="match status" value="1"/>
</dbReference>
<dbReference type="EC" id="1.1.1.30" evidence="3"/>
<dbReference type="Pfam" id="PF00106">
    <property type="entry name" value="adh_short"/>
    <property type="match status" value="1"/>
</dbReference>
<comment type="similarity">
    <text evidence="1 2">Belongs to the short-chain dehydrogenases/reductases (SDR) family.</text>
</comment>
<keyword evidence="3" id="KW-0560">Oxidoreductase</keyword>
<gene>
    <name evidence="3" type="ORF">ABNF92_01235</name>
</gene>
<evidence type="ECO:0000256" key="1">
    <source>
        <dbReference type="ARBA" id="ARBA00006484"/>
    </source>
</evidence>
<organism evidence="3">
    <name type="scientific">Marinobacter sp. MMG032</name>
    <dbReference type="NCBI Taxonomy" id="3158548"/>
    <lineage>
        <taxon>Bacteria</taxon>
        <taxon>Pseudomonadati</taxon>
        <taxon>Pseudomonadota</taxon>
        <taxon>Gammaproteobacteria</taxon>
        <taxon>Pseudomonadales</taxon>
        <taxon>Marinobacteraceae</taxon>
        <taxon>Marinobacter</taxon>
    </lineage>
</organism>
<dbReference type="SUPFAM" id="SSF51735">
    <property type="entry name" value="NAD(P)-binding Rossmann-fold domains"/>
    <property type="match status" value="1"/>
</dbReference>
<name>A0AAU7MND4_9GAMM</name>
<dbReference type="PRINTS" id="PR00081">
    <property type="entry name" value="GDHRDH"/>
</dbReference>
<dbReference type="PANTHER" id="PTHR42879:SF2">
    <property type="entry name" value="3-OXOACYL-[ACYL-CARRIER-PROTEIN] REDUCTASE FABG"/>
    <property type="match status" value="1"/>
</dbReference>
<dbReference type="Gene3D" id="3.40.50.720">
    <property type="entry name" value="NAD(P)-binding Rossmann-like Domain"/>
    <property type="match status" value="1"/>
</dbReference>
<dbReference type="GO" id="GO:0003858">
    <property type="term" value="F:3-hydroxybutyrate dehydrogenase activity"/>
    <property type="evidence" value="ECO:0007669"/>
    <property type="project" value="UniProtKB-EC"/>
</dbReference>
<dbReference type="InterPro" id="IPR002347">
    <property type="entry name" value="SDR_fam"/>
</dbReference>
<dbReference type="NCBIfam" id="NF009093">
    <property type="entry name" value="PRK12429.1"/>
    <property type="match status" value="1"/>
</dbReference>
<accession>A0AAU7MND4</accession>
<dbReference type="InterPro" id="IPR020904">
    <property type="entry name" value="Sc_DH/Rdtase_CS"/>
</dbReference>
<proteinExistence type="inferred from homology"/>
<dbReference type="InterPro" id="IPR050259">
    <property type="entry name" value="SDR"/>
</dbReference>
<evidence type="ECO:0000313" key="3">
    <source>
        <dbReference type="EMBL" id="XBQ19815.1"/>
    </source>
</evidence>
<sequence>MNKDNVLITGSTSGIGLATARVLAAQGFNLMLNGLESHAEGAALAEGLQREFGVRTSYCQADLSLVEQLETLIQKAETDLGPIGVLINNAGIQYTSSLADFPQKKWDAIIALNLSAAFHSMQRLMPAMKQAGWGRVINMASVHGLVASPNKAAYCAAKHGLVGLSKVAALEYAEHGVTVNCICPGWTDTPILNHQFNQYAKNHGVSFEQAKVGLIQTKAPYPELIPPEAIGRMIQFLISDSADAITGASIPIDGGWTAQ</sequence>
<dbReference type="KEGG" id="mamm:ABNF92_01235"/>
<dbReference type="GO" id="GO:0032787">
    <property type="term" value="P:monocarboxylic acid metabolic process"/>
    <property type="evidence" value="ECO:0007669"/>
    <property type="project" value="UniProtKB-ARBA"/>
</dbReference>
<evidence type="ECO:0000256" key="2">
    <source>
        <dbReference type="RuleBase" id="RU000363"/>
    </source>
</evidence>
<dbReference type="EMBL" id="CP157802">
    <property type="protein sequence ID" value="XBQ19815.1"/>
    <property type="molecule type" value="Genomic_DNA"/>
</dbReference>
<dbReference type="PRINTS" id="PR00080">
    <property type="entry name" value="SDRFAMILY"/>
</dbReference>
<dbReference type="PANTHER" id="PTHR42879">
    <property type="entry name" value="3-OXOACYL-(ACYL-CARRIER-PROTEIN) REDUCTASE"/>
    <property type="match status" value="1"/>
</dbReference>
<reference evidence="3" key="1">
    <citation type="submission" date="2024-05" db="EMBL/GenBank/DDBJ databases">
        <title>Draft Genome Sequences of Flagellimonas sp. MMG031 and Marinobacter sp. MMG032 Isolated from the dinoflagellate Symbiodinium pilosum.</title>
        <authorList>
            <person name="Shikuma N.J."/>
            <person name="Farrell M.V."/>
        </authorList>
    </citation>
    <scope>NUCLEOTIDE SEQUENCE</scope>
    <source>
        <strain evidence="3">MMG032</strain>
    </source>
</reference>
<dbReference type="InterPro" id="IPR036291">
    <property type="entry name" value="NAD(P)-bd_dom_sf"/>
</dbReference>
<dbReference type="RefSeq" id="WP_349343207.1">
    <property type="nucleotide sequence ID" value="NZ_CP157802.1"/>
</dbReference>